<protein>
    <submittedName>
        <fullName evidence="2">Uncharacterized protein</fullName>
    </submittedName>
</protein>
<dbReference type="AlphaFoldDB" id="A0A6G8Q8Y6"/>
<keyword evidence="1" id="KW-1133">Transmembrane helix</keyword>
<reference evidence="2 3" key="1">
    <citation type="submission" date="2019-10" db="EMBL/GenBank/DDBJ databases">
        <title>Rubrobacter sp nov SCSIO 52090 isolated from a deep-sea sediment in the South China Sea.</title>
        <authorList>
            <person name="Chen R.W."/>
        </authorList>
    </citation>
    <scope>NUCLEOTIDE SEQUENCE [LARGE SCALE GENOMIC DNA]</scope>
    <source>
        <strain evidence="2 3">SCSIO 52909</strain>
    </source>
</reference>
<accession>A0A6G8Q8Y6</accession>
<keyword evidence="1" id="KW-0812">Transmembrane</keyword>
<name>A0A6G8Q8Y6_9ACTN</name>
<sequence length="204" mass="24161">MNHEDRRRIAQEEVYRERVRAEYRVARTREGLASAGRGLLGLFNLGVLLFAAGVWIVWSVILFVVLVLTLVDGSGAAAIYGLLFLLVFFGPLFWLYVKYLGIKREREKREEKQRREREARESRWKQQDEAMVEEEPWEGFARAENDKYATMAREWERRWGVLTKDLPEEEAQKLHKEFLTDNPGRTDEERWEHIDGLFNERSVT</sequence>
<keyword evidence="3" id="KW-1185">Reference proteome</keyword>
<gene>
    <name evidence="2" type="ORF">GBA63_09040</name>
</gene>
<organism evidence="2 3">
    <name type="scientific">Rubrobacter tropicus</name>
    <dbReference type="NCBI Taxonomy" id="2653851"/>
    <lineage>
        <taxon>Bacteria</taxon>
        <taxon>Bacillati</taxon>
        <taxon>Actinomycetota</taxon>
        <taxon>Rubrobacteria</taxon>
        <taxon>Rubrobacterales</taxon>
        <taxon>Rubrobacteraceae</taxon>
        <taxon>Rubrobacter</taxon>
    </lineage>
</organism>
<proteinExistence type="predicted"/>
<dbReference type="EMBL" id="CP045119">
    <property type="protein sequence ID" value="QIN82777.1"/>
    <property type="molecule type" value="Genomic_DNA"/>
</dbReference>
<evidence type="ECO:0000313" key="2">
    <source>
        <dbReference type="EMBL" id="QIN82777.1"/>
    </source>
</evidence>
<dbReference type="Proteomes" id="UP000501452">
    <property type="component" value="Chromosome"/>
</dbReference>
<evidence type="ECO:0000256" key="1">
    <source>
        <dbReference type="SAM" id="Phobius"/>
    </source>
</evidence>
<evidence type="ECO:0000313" key="3">
    <source>
        <dbReference type="Proteomes" id="UP000501452"/>
    </source>
</evidence>
<dbReference type="KEGG" id="rub:GBA63_09040"/>
<feature type="transmembrane region" description="Helical" evidence="1">
    <location>
        <begin position="47"/>
        <end position="71"/>
    </location>
</feature>
<keyword evidence="1" id="KW-0472">Membrane</keyword>
<dbReference type="RefSeq" id="WP_166175451.1">
    <property type="nucleotide sequence ID" value="NZ_CP045119.1"/>
</dbReference>
<feature type="transmembrane region" description="Helical" evidence="1">
    <location>
        <begin position="77"/>
        <end position="97"/>
    </location>
</feature>